<dbReference type="GO" id="GO:0005509">
    <property type="term" value="F:calcium ion binding"/>
    <property type="evidence" value="ECO:0007669"/>
    <property type="project" value="InterPro"/>
</dbReference>
<accession>A0A518B8P5</accession>
<evidence type="ECO:0000259" key="2">
    <source>
        <dbReference type="PROSITE" id="PS50222"/>
    </source>
</evidence>
<name>A0A518B8P5_9BACT</name>
<proteinExistence type="predicted"/>
<dbReference type="InterPro" id="IPR008977">
    <property type="entry name" value="PHM/PNGase_F_dom_sf"/>
</dbReference>
<dbReference type="Pfam" id="PF00578">
    <property type="entry name" value="AhpC-TSA"/>
    <property type="match status" value="1"/>
</dbReference>
<organism evidence="4 5">
    <name type="scientific">Kolteria novifilia</name>
    <dbReference type="NCBI Taxonomy" id="2527975"/>
    <lineage>
        <taxon>Bacteria</taxon>
        <taxon>Pseudomonadati</taxon>
        <taxon>Planctomycetota</taxon>
        <taxon>Planctomycetia</taxon>
        <taxon>Kolteriales</taxon>
        <taxon>Kolteriaceae</taxon>
        <taxon>Kolteria</taxon>
    </lineage>
</organism>
<dbReference type="EMBL" id="CP036279">
    <property type="protein sequence ID" value="QDU63356.1"/>
    <property type="molecule type" value="Genomic_DNA"/>
</dbReference>
<dbReference type="SUPFAM" id="SSF47473">
    <property type="entry name" value="EF-hand"/>
    <property type="match status" value="1"/>
</dbReference>
<dbReference type="RefSeq" id="WP_419192773.1">
    <property type="nucleotide sequence ID" value="NZ_CP036279.1"/>
</dbReference>
<evidence type="ECO:0000256" key="1">
    <source>
        <dbReference type="ARBA" id="ARBA00023157"/>
    </source>
</evidence>
<feature type="domain" description="EF-hand" evidence="2">
    <location>
        <begin position="634"/>
        <end position="668"/>
    </location>
</feature>
<dbReference type="PROSITE" id="PS51352">
    <property type="entry name" value="THIOREDOXIN_2"/>
    <property type="match status" value="1"/>
</dbReference>
<keyword evidence="1" id="KW-1015">Disulfide bond</keyword>
<dbReference type="InterPro" id="IPR036249">
    <property type="entry name" value="Thioredoxin-like_sf"/>
</dbReference>
<dbReference type="GO" id="GO:0016209">
    <property type="term" value="F:antioxidant activity"/>
    <property type="evidence" value="ECO:0007669"/>
    <property type="project" value="InterPro"/>
</dbReference>
<dbReference type="AlphaFoldDB" id="A0A518B8P5"/>
<dbReference type="Gene3D" id="1.10.238.10">
    <property type="entry name" value="EF-hand"/>
    <property type="match status" value="1"/>
</dbReference>
<dbReference type="KEGG" id="knv:Pan216_42340"/>
<dbReference type="PROSITE" id="PS50222">
    <property type="entry name" value="EF_HAND_2"/>
    <property type="match status" value="1"/>
</dbReference>
<dbReference type="SUPFAM" id="SSF49742">
    <property type="entry name" value="PHM/PNGase F"/>
    <property type="match status" value="2"/>
</dbReference>
<dbReference type="InterPro" id="IPR013766">
    <property type="entry name" value="Thioredoxin_domain"/>
</dbReference>
<gene>
    <name evidence="4" type="ORF">Pan216_42340</name>
</gene>
<dbReference type="InterPro" id="IPR014784">
    <property type="entry name" value="Cu2_ascorb_mOase-like_C"/>
</dbReference>
<dbReference type="PANTHER" id="PTHR43640">
    <property type="entry name" value="OS07G0260300 PROTEIN"/>
    <property type="match status" value="1"/>
</dbReference>
<dbReference type="InterPro" id="IPR002048">
    <property type="entry name" value="EF_hand_dom"/>
</dbReference>
<dbReference type="InterPro" id="IPR000866">
    <property type="entry name" value="AhpC/TSA"/>
</dbReference>
<evidence type="ECO:0000259" key="3">
    <source>
        <dbReference type="PROSITE" id="PS51352"/>
    </source>
</evidence>
<reference evidence="4 5" key="1">
    <citation type="submission" date="2019-02" db="EMBL/GenBank/DDBJ databases">
        <title>Deep-cultivation of Planctomycetes and their phenomic and genomic characterization uncovers novel biology.</title>
        <authorList>
            <person name="Wiegand S."/>
            <person name="Jogler M."/>
            <person name="Boedeker C."/>
            <person name="Pinto D."/>
            <person name="Vollmers J."/>
            <person name="Rivas-Marin E."/>
            <person name="Kohn T."/>
            <person name="Peeters S.H."/>
            <person name="Heuer A."/>
            <person name="Rast P."/>
            <person name="Oberbeckmann S."/>
            <person name="Bunk B."/>
            <person name="Jeske O."/>
            <person name="Meyerdierks A."/>
            <person name="Storesund J.E."/>
            <person name="Kallscheuer N."/>
            <person name="Luecker S."/>
            <person name="Lage O.M."/>
            <person name="Pohl T."/>
            <person name="Merkel B.J."/>
            <person name="Hornburger P."/>
            <person name="Mueller R.-W."/>
            <person name="Bruemmer F."/>
            <person name="Labrenz M."/>
            <person name="Spormann A.M."/>
            <person name="Op den Camp H."/>
            <person name="Overmann J."/>
            <person name="Amann R."/>
            <person name="Jetten M.S.M."/>
            <person name="Mascher T."/>
            <person name="Medema M.H."/>
            <person name="Devos D.P."/>
            <person name="Kaster A.-K."/>
            <person name="Ovreas L."/>
            <person name="Rohde M."/>
            <person name="Galperin M.Y."/>
            <person name="Jogler C."/>
        </authorList>
    </citation>
    <scope>NUCLEOTIDE SEQUENCE [LARGE SCALE GENOMIC DNA]</scope>
    <source>
        <strain evidence="4 5">Pan216</strain>
    </source>
</reference>
<dbReference type="Gene3D" id="2.60.120.230">
    <property type="match status" value="1"/>
</dbReference>
<dbReference type="Proteomes" id="UP000317093">
    <property type="component" value="Chromosome"/>
</dbReference>
<dbReference type="SUPFAM" id="SSF52833">
    <property type="entry name" value="Thioredoxin-like"/>
    <property type="match status" value="1"/>
</dbReference>
<dbReference type="PANTHER" id="PTHR43640:SF1">
    <property type="entry name" value="THIOREDOXIN-DEPENDENT PEROXIREDOXIN"/>
    <property type="match status" value="1"/>
</dbReference>
<dbReference type="Gene3D" id="3.40.30.10">
    <property type="entry name" value="Glutaredoxin"/>
    <property type="match status" value="1"/>
</dbReference>
<dbReference type="InterPro" id="IPR011992">
    <property type="entry name" value="EF-hand-dom_pair"/>
</dbReference>
<protein>
    <submittedName>
        <fullName evidence="4">Thiol-disulfide oxidoreductase</fullName>
    </submittedName>
</protein>
<feature type="domain" description="Thioredoxin" evidence="3">
    <location>
        <begin position="31"/>
        <end position="190"/>
    </location>
</feature>
<sequence length="668" mass="75504">MTQSSMEKTHWTSHPKGWIRSVTAVAIAAFALLGSSVRADDLSSIELQRPLGGTTTLGEYQKEKARPVVLCFLGVECPLAKLYAPELSKLANEYQKRGVTLLGIDSNVQDSLLDIAGYSREHSLTFPLLKDPGHRLADALNAKRTPEVVVLDGDRTVRYRGRVDDRYGIGYIRDEPKRRDLKVALEELLAGKEVSTPETEAIGCFIGRRREPKPDSDVTFHHQITRIFQRRCVECHRDGDIAPFELTNYEEVAGWAETIAEVVNEQRMPPWHANPQHGSFANARLMTAKEKELVNRWVENGAPEGDPKKAPSPRDFVDGWKLPREPDLVLAMRDKPFVVPAEGVVDYQYYAIDPGFTEDKWVCAADIVPGNRAVVHHAIIFISPPEENRKRGLGFLAGYVPGQGQWRLEPGQARFVPAGSKLIFQMHYTPVGSVQEDLTKIGLCFVDDDQVSEELITLFAAESKFEIPPHAGDHEVTKVYTRFPKEGRLLAMSPHMHLRGKSFRFIAHHPDGSSEIMLDIPNYDFNWQNNYVLSQPIDTDEGFQVECVATFDNSVENPNNPDPAAPVRWGEQTWEEMMIGFFEVAVPKGTVEKMWAKRKRTKKPEDLAKVEQIAEQLMKRHDHNGDGVIRRHEVPEAFALFAFKRFDRDRDGSITLEEARALAKRKLN</sequence>
<evidence type="ECO:0000313" key="5">
    <source>
        <dbReference type="Proteomes" id="UP000317093"/>
    </source>
</evidence>
<evidence type="ECO:0000313" key="4">
    <source>
        <dbReference type="EMBL" id="QDU63356.1"/>
    </source>
</evidence>
<dbReference type="InterPro" id="IPR047262">
    <property type="entry name" value="PRX-like1"/>
</dbReference>
<keyword evidence="5" id="KW-1185">Reference proteome</keyword>
<dbReference type="GO" id="GO:0016715">
    <property type="term" value="F:oxidoreductase activity, acting on paired donors, with incorporation or reduction of molecular oxygen, reduced ascorbate as one donor, and incorporation of one atom of oxygen"/>
    <property type="evidence" value="ECO:0007669"/>
    <property type="project" value="InterPro"/>
</dbReference>